<organism evidence="1 2">
    <name type="scientific">Thermosipho affectus</name>
    <dbReference type="NCBI Taxonomy" id="660294"/>
    <lineage>
        <taxon>Bacteria</taxon>
        <taxon>Thermotogati</taxon>
        <taxon>Thermotogota</taxon>
        <taxon>Thermotogae</taxon>
        <taxon>Thermotogales</taxon>
        <taxon>Fervidobacteriaceae</taxon>
        <taxon>Thermosipho</taxon>
    </lineage>
</organism>
<dbReference type="RefSeq" id="WP_077198120.1">
    <property type="nucleotide sequence ID" value="NZ_LBFC01000015.1"/>
</dbReference>
<dbReference type="Gene3D" id="3.40.50.2020">
    <property type="match status" value="1"/>
</dbReference>
<dbReference type="CDD" id="cd06223">
    <property type="entry name" value="PRTases_typeI"/>
    <property type="match status" value="1"/>
</dbReference>
<sequence>MNEYEIKIITKNNVPVNVDNPILKYEKDKNRKNNFLRVEIKKGIYKIGIGIILDFYNKFTITSSQYTHVMEKTNIGKKVYKLKYYKNPPLDKNIREKYIKEFSETFKNFIKKSKKQNLVITYVPSSSVIPKEIALMLGNLTNTNVEEIITINNNDVTMKDSKDIEQAIKNAKKKYKINSNLVDKNTCYIIIDDIMGTGASIITILEKLYEITGKYNVFLFWQRMRKDEHT</sequence>
<reference evidence="1 2" key="1">
    <citation type="submission" date="2015-06" db="EMBL/GenBank/DDBJ databases">
        <title>Genome sequencing of Thermotogales isolates from hydrothermal vents.</title>
        <authorList>
            <person name="Haverkamp T.H."/>
            <person name="Kublanov I.V."/>
            <person name="Nesbo C.L."/>
        </authorList>
    </citation>
    <scope>NUCLEOTIDE SEQUENCE [LARGE SCALE GENOMIC DNA]</scope>
    <source>
        <strain evidence="2">ik275mar</strain>
    </source>
</reference>
<evidence type="ECO:0000313" key="2">
    <source>
        <dbReference type="Proteomes" id="UP000242616"/>
    </source>
</evidence>
<dbReference type="EMBL" id="LBFC01000015">
    <property type="protein sequence ID" value="ONN27463.1"/>
    <property type="molecule type" value="Genomic_DNA"/>
</dbReference>
<name>A0ABX3ILE9_9BACT</name>
<proteinExistence type="predicted"/>
<comment type="caution">
    <text evidence="1">The sequence shown here is derived from an EMBL/GenBank/DDBJ whole genome shotgun (WGS) entry which is preliminary data.</text>
</comment>
<dbReference type="Proteomes" id="UP000242616">
    <property type="component" value="Unassembled WGS sequence"/>
</dbReference>
<keyword evidence="2" id="KW-1185">Reference proteome</keyword>
<evidence type="ECO:0008006" key="3">
    <source>
        <dbReference type="Google" id="ProtNLM"/>
    </source>
</evidence>
<protein>
    <recommendedName>
        <fullName evidence="3">ComF family protein</fullName>
    </recommendedName>
</protein>
<gene>
    <name evidence="1" type="ORF">XJ44_03910</name>
</gene>
<dbReference type="InterPro" id="IPR000836">
    <property type="entry name" value="PRTase_dom"/>
</dbReference>
<dbReference type="InterPro" id="IPR029057">
    <property type="entry name" value="PRTase-like"/>
</dbReference>
<evidence type="ECO:0000313" key="1">
    <source>
        <dbReference type="EMBL" id="ONN27463.1"/>
    </source>
</evidence>
<dbReference type="SUPFAM" id="SSF53271">
    <property type="entry name" value="PRTase-like"/>
    <property type="match status" value="1"/>
</dbReference>
<accession>A0ABX3ILE9</accession>